<sequence length="468" mass="54776">MQVKCIQADHINQQIIGICIDNNCQYQRAFCVFCLPNHGQHLNNFIPIEGFDEWIQQQILILNLNDVQKNVQDCKLVLDRLIAKFIPYFNINVEQLGITQIDNIIKSLCQIKVYQQQLFNQLKQSIQQVKLIVDEILKNNKTQIKQRINQFELMNQNIINQVESCKAISFNKDCSIMIAGCKEKIKIFLHQEGMLNSIQMLSEHTKEVFTLNFMRNNNNFVSGSVDQSIIIWQVNEINYQWNCQQKLNGHQNWILCLLINNNDDLIISGGCDRTIKFWGNQNQWLCQQTIINHTSNVCSLSLNENQNKLISCSDDQQILVMEQAQLDKKWNVIQQIKVDQYGFRLCFIDDNLFTFQPKCKDQMHVYKLDSNTHNYRKTKEIVVRCGSDRCSRLFPQQYLKSKCLLVNKNGNNINIMTKKENDDFVVEQSIEFSDESIYGQLSDNGEYLITWDSGSKEIQVRKCKENLR</sequence>
<evidence type="ECO:0008006" key="4">
    <source>
        <dbReference type="Google" id="ProtNLM"/>
    </source>
</evidence>
<dbReference type="PANTHER" id="PTHR19920:SF0">
    <property type="entry name" value="CYTOSOLIC IRON-SULFUR PROTEIN ASSEMBLY PROTEIN CIAO1-RELATED"/>
    <property type="match status" value="1"/>
</dbReference>
<keyword evidence="1" id="KW-0853">WD repeat</keyword>
<dbReference type="Pfam" id="PF00400">
    <property type="entry name" value="WD40"/>
    <property type="match status" value="3"/>
</dbReference>
<protein>
    <recommendedName>
        <fullName evidence="4">WD domain, G-beta repeat protein</fullName>
    </recommendedName>
</protein>
<dbReference type="SMART" id="SM00320">
    <property type="entry name" value="WD40"/>
    <property type="match status" value="4"/>
</dbReference>
<dbReference type="FunFam" id="2.130.10.10:FF:001434">
    <property type="entry name" value="Uncharacterized protein"/>
    <property type="match status" value="1"/>
</dbReference>
<organism evidence="2 3">
    <name type="scientific">Paramecium sonneborni</name>
    <dbReference type="NCBI Taxonomy" id="65129"/>
    <lineage>
        <taxon>Eukaryota</taxon>
        <taxon>Sar</taxon>
        <taxon>Alveolata</taxon>
        <taxon>Ciliophora</taxon>
        <taxon>Intramacronucleata</taxon>
        <taxon>Oligohymenophorea</taxon>
        <taxon>Peniculida</taxon>
        <taxon>Parameciidae</taxon>
        <taxon>Paramecium</taxon>
    </lineage>
</organism>
<dbReference type="GO" id="GO:0016226">
    <property type="term" value="P:iron-sulfur cluster assembly"/>
    <property type="evidence" value="ECO:0007669"/>
    <property type="project" value="TreeGrafter"/>
</dbReference>
<feature type="repeat" description="WD" evidence="1">
    <location>
        <begin position="247"/>
        <end position="278"/>
    </location>
</feature>
<dbReference type="PROSITE" id="PS50294">
    <property type="entry name" value="WD_REPEATS_REGION"/>
    <property type="match status" value="2"/>
</dbReference>
<evidence type="ECO:0000256" key="1">
    <source>
        <dbReference type="PROSITE-ProRule" id="PRU00221"/>
    </source>
</evidence>
<dbReference type="AlphaFoldDB" id="A0A8S1RJP6"/>
<keyword evidence="3" id="KW-1185">Reference proteome</keyword>
<accession>A0A8S1RJP6</accession>
<dbReference type="Proteomes" id="UP000692954">
    <property type="component" value="Unassembled WGS sequence"/>
</dbReference>
<dbReference type="PANTHER" id="PTHR19920">
    <property type="entry name" value="WD40 PROTEIN CIAO1"/>
    <property type="match status" value="1"/>
</dbReference>
<comment type="caution">
    <text evidence="2">The sequence shown here is derived from an EMBL/GenBank/DDBJ whole genome shotgun (WGS) entry which is preliminary data.</text>
</comment>
<dbReference type="OrthoDB" id="307942at2759"/>
<name>A0A8S1RJP6_9CILI</name>
<reference evidence="2" key="1">
    <citation type="submission" date="2021-01" db="EMBL/GenBank/DDBJ databases">
        <authorList>
            <consortium name="Genoscope - CEA"/>
            <person name="William W."/>
        </authorList>
    </citation>
    <scope>NUCLEOTIDE SEQUENCE</scope>
</reference>
<gene>
    <name evidence="2" type="ORF">PSON_ATCC_30995.1.T1740079</name>
</gene>
<proteinExistence type="predicted"/>
<evidence type="ECO:0000313" key="2">
    <source>
        <dbReference type="EMBL" id="CAD8127270.1"/>
    </source>
</evidence>
<dbReference type="GO" id="GO:0097361">
    <property type="term" value="C:cytosolic [4Fe-4S] assembly targeting complex"/>
    <property type="evidence" value="ECO:0007669"/>
    <property type="project" value="TreeGrafter"/>
</dbReference>
<dbReference type="InterPro" id="IPR001680">
    <property type="entry name" value="WD40_rpt"/>
</dbReference>
<dbReference type="PROSITE" id="PS50082">
    <property type="entry name" value="WD_REPEATS_2"/>
    <property type="match status" value="2"/>
</dbReference>
<feature type="repeat" description="WD" evidence="1">
    <location>
        <begin position="201"/>
        <end position="235"/>
    </location>
</feature>
<evidence type="ECO:0000313" key="3">
    <source>
        <dbReference type="Proteomes" id="UP000692954"/>
    </source>
</evidence>
<dbReference type="EMBL" id="CAJJDN010000174">
    <property type="protein sequence ID" value="CAD8127270.1"/>
    <property type="molecule type" value="Genomic_DNA"/>
</dbReference>